<feature type="non-terminal residue" evidence="2">
    <location>
        <position position="1"/>
    </location>
</feature>
<proteinExistence type="predicted"/>
<evidence type="ECO:0000313" key="3">
    <source>
        <dbReference type="Proteomes" id="UP000005809"/>
    </source>
</evidence>
<dbReference type="EMBL" id="ACIF01000310">
    <property type="protein sequence ID" value="EKA92826.1"/>
    <property type="molecule type" value="Genomic_DNA"/>
</dbReference>
<protein>
    <submittedName>
        <fullName evidence="2">Uncharacterized protein</fullName>
    </submittedName>
</protein>
<evidence type="ECO:0000313" key="2">
    <source>
        <dbReference type="EMBL" id="EKA92826.1"/>
    </source>
</evidence>
<dbReference type="AlphaFoldDB" id="K1GML7"/>
<sequence>GDVQFIATENKKIISDFKDVSLNLKEFAKGQDTILELWEGYKDSFAGFEDSINTNFENYQSILEDVSDKYGNTIDRLTTEYVKTMNMGMEDVFRGYDNHLTEIIEKFQGVLRSFKENLELSDENLKVNIDLLQENLENQSILGELNKDISEKNRILLEKIQKTQQHLEFLEKKGDQ</sequence>
<dbReference type="PATRIC" id="fig|620833.3.peg.1871"/>
<reference evidence="2 3" key="1">
    <citation type="submission" date="2012-05" db="EMBL/GenBank/DDBJ databases">
        <title>The Genome Sequence of Fusobacterium periodontium Oral Taxon 201 Strain D10.</title>
        <authorList>
            <consortium name="The Broad Institute Genome Sequencing Platform"/>
            <consortium name="The Broad Institute Genome Sequencing Center for Infectious Disease"/>
            <person name="Earl A."/>
            <person name="Ward D."/>
            <person name="Feldgarden M."/>
            <person name="Gevers D."/>
            <person name="Strauss J."/>
            <person name="Sibley C."/>
            <person name="White A."/>
            <person name="Ambrose C.E."/>
            <person name="Allen-Vercoe E."/>
            <person name="Walker B."/>
            <person name="Young S.K."/>
            <person name="Zeng Q."/>
            <person name="Gargeya S."/>
            <person name="Fitzgerald M."/>
            <person name="Haas B."/>
            <person name="Abouelleil A."/>
            <person name="Alvarado L."/>
            <person name="Arachchi H.M."/>
            <person name="Berlin A.M."/>
            <person name="Chapman S.B."/>
            <person name="Goldberg J."/>
            <person name="Griggs A."/>
            <person name="Gujja S."/>
            <person name="Hansen M."/>
            <person name="Howarth C."/>
            <person name="Imamovic A."/>
            <person name="Larimer J."/>
            <person name="McCowan C."/>
            <person name="Montmayeur A."/>
            <person name="Murphy C."/>
            <person name="Neiman D."/>
            <person name="Pearson M."/>
            <person name="Priest M."/>
            <person name="Roberts A."/>
            <person name="Saif S."/>
            <person name="Shea T."/>
            <person name="Sisk P."/>
            <person name="Sykes S."/>
            <person name="Wortman J."/>
            <person name="Nusbaum C."/>
            <person name="Birren B."/>
        </authorList>
    </citation>
    <scope>NUCLEOTIDE SEQUENCE [LARGE SCALE GENOMIC DNA]</scope>
    <source>
        <strain evidence="2 3">D10</strain>
    </source>
</reference>
<name>K1GML7_9FUSO</name>
<dbReference type="Proteomes" id="UP000005809">
    <property type="component" value="Unassembled WGS sequence"/>
</dbReference>
<accession>K1GML7</accession>
<evidence type="ECO:0000256" key="1">
    <source>
        <dbReference type="SAM" id="Coils"/>
    </source>
</evidence>
<gene>
    <name evidence="2" type="ORF">FPOG_01174</name>
</gene>
<comment type="caution">
    <text evidence="2">The sequence shown here is derived from an EMBL/GenBank/DDBJ whole genome shotgun (WGS) entry which is preliminary data.</text>
</comment>
<feature type="coiled-coil region" evidence="1">
    <location>
        <begin position="115"/>
        <end position="173"/>
    </location>
</feature>
<dbReference type="HOGENOM" id="CLU_1520977_0_0_0"/>
<organism evidence="2 3">
    <name type="scientific">Fusobacterium periodonticum D10</name>
    <dbReference type="NCBI Taxonomy" id="620833"/>
    <lineage>
        <taxon>Bacteria</taxon>
        <taxon>Fusobacteriati</taxon>
        <taxon>Fusobacteriota</taxon>
        <taxon>Fusobacteriia</taxon>
        <taxon>Fusobacteriales</taxon>
        <taxon>Fusobacteriaceae</taxon>
        <taxon>Fusobacterium</taxon>
    </lineage>
</organism>
<keyword evidence="1" id="KW-0175">Coiled coil</keyword>